<dbReference type="PROSITE" id="PS00022">
    <property type="entry name" value="EGF_1"/>
    <property type="match status" value="3"/>
</dbReference>
<dbReference type="AlphaFoldDB" id="V6T9D5"/>
<evidence type="ECO:0000256" key="1">
    <source>
        <dbReference type="ARBA" id="ARBA00023157"/>
    </source>
</evidence>
<dbReference type="VEuPathDB" id="GiardiaDB:DHA2_153244"/>
<organism evidence="5 6">
    <name type="scientific">Giardia intestinalis</name>
    <name type="common">Giardia lamblia</name>
    <dbReference type="NCBI Taxonomy" id="5741"/>
    <lineage>
        <taxon>Eukaryota</taxon>
        <taxon>Metamonada</taxon>
        <taxon>Diplomonadida</taxon>
        <taxon>Hexamitidae</taxon>
        <taxon>Giardiinae</taxon>
        <taxon>Giardia</taxon>
    </lineage>
</organism>
<dbReference type="VEuPathDB" id="GiardiaDB:GL50581_4180"/>
<feature type="domain" description="EGF-like" evidence="4">
    <location>
        <begin position="481"/>
        <end position="514"/>
    </location>
</feature>
<keyword evidence="3" id="KW-0732">Signal</keyword>
<accession>V6T9D5</accession>
<dbReference type="SMART" id="SM00181">
    <property type="entry name" value="EGF"/>
    <property type="match status" value="9"/>
</dbReference>
<dbReference type="InterPro" id="IPR000742">
    <property type="entry name" value="EGF"/>
</dbReference>
<evidence type="ECO:0000313" key="5">
    <source>
        <dbReference type="EMBL" id="ESU35354.1"/>
    </source>
</evidence>
<evidence type="ECO:0000256" key="2">
    <source>
        <dbReference type="PROSITE-ProRule" id="PRU00076"/>
    </source>
</evidence>
<dbReference type="PROSITE" id="PS50026">
    <property type="entry name" value="EGF_3"/>
    <property type="match status" value="3"/>
</dbReference>
<feature type="non-terminal residue" evidence="5">
    <location>
        <position position="1"/>
    </location>
</feature>
<dbReference type="Gene3D" id="2.10.25.10">
    <property type="entry name" value="Laminin"/>
    <property type="match status" value="3"/>
</dbReference>
<proteinExistence type="predicted"/>
<reference evidence="5 6" key="2">
    <citation type="journal article" date="2013" name="Genome Biol. Evol.">
        <title>Genome sequencing of Giardia lamblia genotypes A2 and B isolates (DH and GS) and comparative analysis with the genomes of genotypes A1 and E (WB and Pig).</title>
        <authorList>
            <person name="Adam R.D."/>
            <person name="Dahlstrom E.W."/>
            <person name="Martens C.A."/>
            <person name="Bruno D.P."/>
            <person name="Barbian K.D."/>
            <person name="Ricklefs S.M."/>
            <person name="Hernandez M.M."/>
            <person name="Narla N.P."/>
            <person name="Patel R.B."/>
            <person name="Porcella S.F."/>
            <person name="Nash T.E."/>
        </authorList>
    </citation>
    <scope>NUCLEOTIDE SEQUENCE [LARGE SCALE GENOMIC DNA]</scope>
    <source>
        <strain evidence="5 6">DH</strain>
    </source>
</reference>
<dbReference type="Proteomes" id="UP000018320">
    <property type="component" value="Unassembled WGS sequence"/>
</dbReference>
<evidence type="ECO:0000256" key="3">
    <source>
        <dbReference type="SAM" id="SignalP"/>
    </source>
</evidence>
<protein>
    <recommendedName>
        <fullName evidence="4">EGF-like domain-containing protein</fullName>
    </recommendedName>
</protein>
<dbReference type="VEuPathDB" id="GiardiaDB:GL50803_00113038"/>
<evidence type="ECO:0000313" key="6">
    <source>
        <dbReference type="Proteomes" id="UP000018320"/>
    </source>
</evidence>
<comment type="caution">
    <text evidence="5">The sequence shown here is derived from an EMBL/GenBank/DDBJ whole genome shotgun (WGS) entry which is preliminary data.</text>
</comment>
<feature type="domain" description="EGF-like" evidence="4">
    <location>
        <begin position="93"/>
        <end position="132"/>
    </location>
</feature>
<dbReference type="InterPro" id="IPR001881">
    <property type="entry name" value="EGF-like_Ca-bd_dom"/>
</dbReference>
<keyword evidence="1 2" id="KW-1015">Disulfide bond</keyword>
<keyword evidence="2" id="KW-0245">EGF-like domain</keyword>
<gene>
    <name evidence="5" type="ORF">DHA2_153244</name>
</gene>
<feature type="disulfide bond" evidence="2">
    <location>
        <begin position="504"/>
        <end position="513"/>
    </location>
</feature>
<dbReference type="VEuPathDB" id="GiardiaDB:QR46_1266"/>
<sequence length="603" mass="64143">VFIGFLWGCITTWCGISLTYPPNPVLQKQMLPVLLGLLAGFLSACPEGEIEVDGECYPEACVFDGTVCAGHGVCMVNYCYCDDGYRLSNAGCTPAECTDSMGLVCGDHGVCKRGPNGFSCACDEGYTSVSPTCAPDECVHDGKICGGAGVCVAEDGTPACVCDPFYAGTFCEKCAPDAVLFEDHCVDQRCLSENHEGDTVECGGFGVCFLYPIGIISCICYPSTVLDNYKCVPFTCASQPEDRIVACSDRGICEPDRTCRCDEGFEGDVCQYKIIDCPAGTRYFEGQCVTDGCISPDGHVCGDHGVCANNACTCNEGYELIDKNVCMPSNCIVDGEVCPYGTCEREGMSWTCVCRAEYVPYNGKCYPNSCVTDILPNGDPKLCSGLGQCDMEARRCICLSITTGTYCQKCSDEALQIGERCVSLSCISYDANGNPVECSGHGGCVVSFSAEYPEDYNFLCDCEDGYLALETSTCTHFKCLNRDLSFKPICSGVGFCLGPEGCACPEGYSGTRCENRECPEGETAVLAWGCVPDACVTEYADGVRRVCAGFGHCTTEDGVARCRCNGEAELIDGVCTTPACIGADGTVCKGRGICRDGACFYSD</sequence>
<dbReference type="PROSITE" id="PS01186">
    <property type="entry name" value="EGF_2"/>
    <property type="match status" value="2"/>
</dbReference>
<feature type="domain" description="EGF-like" evidence="4">
    <location>
        <begin position="134"/>
        <end position="172"/>
    </location>
</feature>
<dbReference type="EMBL" id="AHGT01000086">
    <property type="protein sequence ID" value="ESU35354.1"/>
    <property type="molecule type" value="Genomic_DNA"/>
</dbReference>
<reference evidence="6" key="1">
    <citation type="submission" date="2012-02" db="EMBL/GenBank/DDBJ databases">
        <title>Genome sequencing of Giardia lamblia Genotypes A2 and B isolates (DH and GS) and comparative analysis with the genomes of Genotypes A1 and E (WB and Pig).</title>
        <authorList>
            <person name="Adam R."/>
            <person name="Dahlstrom E."/>
            <person name="Martens C."/>
            <person name="Bruno D."/>
            <person name="Barbian K."/>
            <person name="Porcella S.F."/>
            <person name="Nash T."/>
        </authorList>
    </citation>
    <scope>NUCLEOTIDE SEQUENCE</scope>
    <source>
        <strain evidence="6">DH</strain>
    </source>
</reference>
<feature type="signal peptide" evidence="3">
    <location>
        <begin position="1"/>
        <end position="19"/>
    </location>
</feature>
<feature type="chain" id="PRO_5004751372" description="EGF-like domain-containing protein" evidence="3">
    <location>
        <begin position="20"/>
        <end position="603"/>
    </location>
</feature>
<name>V6T9D5_GIAIN</name>
<evidence type="ECO:0000259" key="4">
    <source>
        <dbReference type="PROSITE" id="PS50026"/>
    </source>
</evidence>
<comment type="caution">
    <text evidence="2">Lacks conserved residue(s) required for the propagation of feature annotation.</text>
</comment>
<dbReference type="SMART" id="SM00179">
    <property type="entry name" value="EGF_CA"/>
    <property type="match status" value="3"/>
</dbReference>
<dbReference type="GO" id="GO:0005509">
    <property type="term" value="F:calcium ion binding"/>
    <property type="evidence" value="ECO:0007669"/>
    <property type="project" value="InterPro"/>
</dbReference>
<feature type="disulfide bond" evidence="2">
    <location>
        <begin position="162"/>
        <end position="171"/>
    </location>
</feature>